<dbReference type="GO" id="GO:0005634">
    <property type="term" value="C:nucleus"/>
    <property type="evidence" value="ECO:0007669"/>
    <property type="project" value="TreeGrafter"/>
</dbReference>
<evidence type="ECO:0000313" key="4">
    <source>
        <dbReference type="Proteomes" id="UP000191522"/>
    </source>
</evidence>
<gene>
    <name evidence="3" type="ORF">PENDEC_c002G05825</name>
</gene>
<name>A0A1V6PKQ0_PENDC</name>
<dbReference type="GO" id="GO:0032797">
    <property type="term" value="C:SMN complex"/>
    <property type="evidence" value="ECO:0007669"/>
    <property type="project" value="TreeGrafter"/>
</dbReference>
<reference evidence="4" key="1">
    <citation type="journal article" date="2017" name="Nat. Microbiol.">
        <title>Global analysis of biosynthetic gene clusters reveals vast potential of secondary metabolite production in Penicillium species.</title>
        <authorList>
            <person name="Nielsen J.C."/>
            <person name="Grijseels S."/>
            <person name="Prigent S."/>
            <person name="Ji B."/>
            <person name="Dainat J."/>
            <person name="Nielsen K.F."/>
            <person name="Frisvad J.C."/>
            <person name="Workman M."/>
            <person name="Nielsen J."/>
        </authorList>
    </citation>
    <scope>NUCLEOTIDE SEQUENCE [LARGE SCALE GENOMIC DNA]</scope>
    <source>
        <strain evidence="4">IBT 11843</strain>
    </source>
</reference>
<dbReference type="InterPro" id="IPR035426">
    <property type="entry name" value="Gemin2/Brr1"/>
</dbReference>
<sequence>MADKRKSSTAGSGPEPKRPRVSNENDSAVGYAMTPAEWPRNDPIFGQKSAFPGLDDGGDELVYDELDPALEYLRMVRSEASALPSLFTASASKEEVAKLTQNTGTDSVGPGPQSSSLPAGFYDDEAYIAPAEPNKNTIASSEDALPEAQTICYDLLRHRFRLLRSTLRCTPPATAIAALDDSHPISLPRHHEAARKEWRRLILSVDPHMAQLACMDSDSVVGALGIVARELSDVVRGGNVESIRRMGAWVWGILGKCREVGELTTREVGVIRDLGKRAARICEKIQEANSQYHLDGTDSDIGEDIQTRNTTPQGDSGQEMMQQAETADTGDSDMPDATNESDDLEAAKARLQAQLRDDVDTKSTDGTSEGGKTYVAQQTNAMLDMILTVVGEVFGQRDLLEARQIWVR</sequence>
<dbReference type="OMA" id="HQNSGID"/>
<dbReference type="Proteomes" id="UP000191522">
    <property type="component" value="Unassembled WGS sequence"/>
</dbReference>
<dbReference type="OrthoDB" id="428895at2759"/>
<feature type="compositionally biased region" description="Polar residues" evidence="2">
    <location>
        <begin position="307"/>
        <end position="326"/>
    </location>
</feature>
<evidence type="ECO:0000256" key="1">
    <source>
        <dbReference type="ARBA" id="ARBA00025758"/>
    </source>
</evidence>
<dbReference type="Pfam" id="PF04938">
    <property type="entry name" value="SIP1"/>
    <property type="match status" value="1"/>
</dbReference>
<feature type="compositionally biased region" description="Acidic residues" evidence="2">
    <location>
        <begin position="328"/>
        <end position="340"/>
    </location>
</feature>
<evidence type="ECO:0000256" key="2">
    <source>
        <dbReference type="SAM" id="MobiDB-lite"/>
    </source>
</evidence>
<dbReference type="EMBL" id="MDYL01000002">
    <property type="protein sequence ID" value="OQD77575.1"/>
    <property type="molecule type" value="Genomic_DNA"/>
</dbReference>
<dbReference type="PANTHER" id="PTHR12794:SF0">
    <property type="entry name" value="GEM-ASSOCIATED PROTEIN 2"/>
    <property type="match status" value="1"/>
</dbReference>
<feature type="region of interest" description="Disordered" evidence="2">
    <location>
        <begin position="293"/>
        <end position="340"/>
    </location>
</feature>
<dbReference type="GO" id="GO:0000387">
    <property type="term" value="P:spliceosomal snRNP assembly"/>
    <property type="evidence" value="ECO:0007669"/>
    <property type="project" value="InterPro"/>
</dbReference>
<protein>
    <submittedName>
        <fullName evidence="3">Uncharacterized protein</fullName>
    </submittedName>
</protein>
<feature type="region of interest" description="Disordered" evidence="2">
    <location>
        <begin position="1"/>
        <end position="52"/>
    </location>
</feature>
<dbReference type="AlphaFoldDB" id="A0A1V6PKQ0"/>
<proteinExistence type="inferred from homology"/>
<organism evidence="3 4">
    <name type="scientific">Penicillium decumbens</name>
    <dbReference type="NCBI Taxonomy" id="69771"/>
    <lineage>
        <taxon>Eukaryota</taxon>
        <taxon>Fungi</taxon>
        <taxon>Dikarya</taxon>
        <taxon>Ascomycota</taxon>
        <taxon>Pezizomycotina</taxon>
        <taxon>Eurotiomycetes</taxon>
        <taxon>Eurotiomycetidae</taxon>
        <taxon>Eurotiales</taxon>
        <taxon>Aspergillaceae</taxon>
        <taxon>Penicillium</taxon>
    </lineage>
</organism>
<keyword evidence="4" id="KW-1185">Reference proteome</keyword>
<dbReference type="PANTHER" id="PTHR12794">
    <property type="entry name" value="GEMIN2"/>
    <property type="match status" value="1"/>
</dbReference>
<comment type="caution">
    <text evidence="3">The sequence shown here is derived from an EMBL/GenBank/DDBJ whole genome shotgun (WGS) entry which is preliminary data.</text>
</comment>
<comment type="similarity">
    <text evidence="1">Belongs to the gemin-2 family.</text>
</comment>
<dbReference type="Gene3D" id="1.20.58.1070">
    <property type="match status" value="1"/>
</dbReference>
<evidence type="ECO:0000313" key="3">
    <source>
        <dbReference type="EMBL" id="OQD77575.1"/>
    </source>
</evidence>
<dbReference type="STRING" id="69771.A0A1V6PKQ0"/>
<feature type="region of interest" description="Disordered" evidence="2">
    <location>
        <begin position="352"/>
        <end position="373"/>
    </location>
</feature>
<accession>A0A1V6PKQ0</accession>